<dbReference type="EMBL" id="ML220128">
    <property type="protein sequence ID" value="TGZ79888.1"/>
    <property type="molecule type" value="Genomic_DNA"/>
</dbReference>
<dbReference type="PANTHER" id="PTHR37535:SF3">
    <property type="entry name" value="FLUG DOMAIN-CONTAINING PROTEIN"/>
    <property type="match status" value="1"/>
</dbReference>
<feature type="region of interest" description="Disordered" evidence="1">
    <location>
        <begin position="1"/>
        <end position="30"/>
    </location>
</feature>
<protein>
    <submittedName>
        <fullName evidence="2">Uncharacterized protein</fullName>
    </submittedName>
</protein>
<keyword evidence="3" id="KW-1185">Reference proteome</keyword>
<reference evidence="2 3" key="1">
    <citation type="submission" date="2019-04" db="EMBL/GenBank/DDBJ databases">
        <title>Comparative genomics and transcriptomics to analyze fruiting body development in filamentous ascomycetes.</title>
        <authorList>
            <consortium name="DOE Joint Genome Institute"/>
            <person name="Lutkenhaus R."/>
            <person name="Traeger S."/>
            <person name="Breuer J."/>
            <person name="Kuo A."/>
            <person name="Lipzen A."/>
            <person name="Pangilinan J."/>
            <person name="Dilworth D."/>
            <person name="Sandor L."/>
            <person name="Poggeler S."/>
            <person name="Barry K."/>
            <person name="Grigoriev I.V."/>
            <person name="Nowrousian M."/>
        </authorList>
    </citation>
    <scope>NUCLEOTIDE SEQUENCE [LARGE SCALE GENOMIC DNA]</scope>
    <source>
        <strain evidence="2 3">CBS 389.68</strain>
    </source>
</reference>
<dbReference type="AlphaFoldDB" id="A0A4S2MTP5"/>
<dbReference type="InParanoid" id="A0A4S2MTP5"/>
<gene>
    <name evidence="2" type="ORF">EX30DRAFT_364912</name>
</gene>
<proteinExistence type="predicted"/>
<accession>A0A4S2MTP5</accession>
<dbReference type="Proteomes" id="UP000298138">
    <property type="component" value="Unassembled WGS sequence"/>
</dbReference>
<dbReference type="PANTHER" id="PTHR37535">
    <property type="entry name" value="FLUG DOMAIN PROTEIN"/>
    <property type="match status" value="1"/>
</dbReference>
<organism evidence="2 3">
    <name type="scientific">Ascodesmis nigricans</name>
    <dbReference type="NCBI Taxonomy" id="341454"/>
    <lineage>
        <taxon>Eukaryota</taxon>
        <taxon>Fungi</taxon>
        <taxon>Dikarya</taxon>
        <taxon>Ascomycota</taxon>
        <taxon>Pezizomycotina</taxon>
        <taxon>Pezizomycetes</taxon>
        <taxon>Pezizales</taxon>
        <taxon>Ascodesmidaceae</taxon>
        <taxon>Ascodesmis</taxon>
    </lineage>
</organism>
<evidence type="ECO:0000313" key="2">
    <source>
        <dbReference type="EMBL" id="TGZ79888.1"/>
    </source>
</evidence>
<evidence type="ECO:0000256" key="1">
    <source>
        <dbReference type="SAM" id="MobiDB-lite"/>
    </source>
</evidence>
<evidence type="ECO:0000313" key="3">
    <source>
        <dbReference type="Proteomes" id="UP000298138"/>
    </source>
</evidence>
<name>A0A4S2MTP5_9PEZI</name>
<sequence>MPALSKPHSGRRPLPPRTGNQHGNVYRPKPVERGTEKRYNVYISLWKEANRYLYREELYELRTGDAMPTQEEFINYLDWWTAKSTGKLDESVTFASAEAHWRGFRAAWKRVTGRGIPEGISNSASNYLKTLGLPTIMTRKDLFTSVDLDNIMLFMWTYDDCIYIHERMRVQL</sequence>